<keyword evidence="1" id="KW-0812">Transmembrane</keyword>
<feature type="transmembrane region" description="Helical" evidence="1">
    <location>
        <begin position="183"/>
        <end position="214"/>
    </location>
</feature>
<keyword evidence="1" id="KW-0472">Membrane</keyword>
<feature type="domain" description="Membrane protein 6-pyruvoyl-tetrahydropterin synthase-related" evidence="2">
    <location>
        <begin position="79"/>
        <end position="700"/>
    </location>
</feature>
<keyword evidence="1" id="KW-1133">Transmembrane helix</keyword>
<feature type="transmembrane region" description="Helical" evidence="1">
    <location>
        <begin position="340"/>
        <end position="357"/>
    </location>
</feature>
<accession>A0A413Z1N6</accession>
<evidence type="ECO:0000259" key="2">
    <source>
        <dbReference type="Pfam" id="PF10131"/>
    </source>
</evidence>
<name>A0A413Z1N6_9FIRM</name>
<feature type="transmembrane region" description="Helical" evidence="1">
    <location>
        <begin position="285"/>
        <end position="303"/>
    </location>
</feature>
<feature type="transmembrane region" description="Helical" evidence="1">
    <location>
        <begin position="130"/>
        <end position="152"/>
    </location>
</feature>
<evidence type="ECO:0000256" key="1">
    <source>
        <dbReference type="SAM" id="Phobius"/>
    </source>
</evidence>
<dbReference type="EMBL" id="QSHM01000001">
    <property type="protein sequence ID" value="RHC15272.1"/>
    <property type="molecule type" value="Genomic_DNA"/>
</dbReference>
<evidence type="ECO:0000313" key="3">
    <source>
        <dbReference type="EMBL" id="RHC15272.1"/>
    </source>
</evidence>
<feature type="transmembrane region" description="Helical" evidence="1">
    <location>
        <begin position="788"/>
        <end position="809"/>
    </location>
</feature>
<feature type="transmembrane region" description="Helical" evidence="1">
    <location>
        <begin position="310"/>
        <end position="328"/>
    </location>
</feature>
<feature type="transmembrane region" description="Helical" evidence="1">
    <location>
        <begin position="364"/>
        <end position="385"/>
    </location>
</feature>
<dbReference type="AlphaFoldDB" id="A0A413Z1N6"/>
<feature type="transmembrane region" description="Helical" evidence="1">
    <location>
        <begin position="12"/>
        <end position="33"/>
    </location>
</feature>
<dbReference type="Proteomes" id="UP000285844">
    <property type="component" value="Unassembled WGS sequence"/>
</dbReference>
<sequence length="817" mass="92244">MEKKLKKKNKAIYLLFLMPFVYFATACFVVWLVKTSGIYPSGSDTMYHVYRGDYVYNAIKSGNWYPLYDPAWYNGVEILRYWSPFPAYVMAFCQYLAGGSQFGAYLFYIGGVCFLGACVWPFIGRGFNRPYLGAFIGLLWFFMPNNLCAIFIEGNLARSLSMIFLPVFIYSVYKYLYNHKLRYIPLMVFTFLLMALCHLGYAGMVAIAVIIYGIVYMIQKGRKKAVLDVVISMLFGFMLLGIWMVASLRGGITSLDNSENMANFFQNLWTTINPFERLTRGFENFYFGFAALVIIIFGIFFGYKKSRTGFVTGLIILLMTTKSAYAVLKHLPGSQYLWMLRFISIALCMILMSFLMWDRLKKPLVLMLCVLLAVDTIPSLSLIVGEHNDISVQERMAARQDSTLISSAQAVTKQRLALMDESILGATGSWLVSDYGNPVDATFGAGREAANTSANIVNLNKAFAQGNFLYVFDRCLELGDDSVLIKNTFLKQYNNSLEDLEAAANVLGYKKVEQNSDYILYHIETPDNWGVISSYRAVAIGSGAAAISMQFPAVETADSANLNDYTYEELAEYKEVFLNGFTYDDKETAEDLVLRLSRAGVKVIIYADGIPQDKRTHSQNFLGVTCSSITFHNGYPDMDTRIGTIYPDMFPQGHTTWNTVYLDGLDTVWGTFYDNGLNLDFYGTVKNDNIIMTGLNLTYFYSLTDDVSVGQLLSNMSGISSEELPDRKIVPLKVEYGNNEITITSNNDNVNTTLAYHDIFSSSSDITHRNNLMYVNKGTTVIKMRYPYLWQGTLVSTAGVVLMVVWLIVKRRNEHNI</sequence>
<reference evidence="3 4" key="1">
    <citation type="submission" date="2018-08" db="EMBL/GenBank/DDBJ databases">
        <title>A genome reference for cultivated species of the human gut microbiota.</title>
        <authorList>
            <person name="Zou Y."/>
            <person name="Xue W."/>
            <person name="Luo G."/>
        </authorList>
    </citation>
    <scope>NUCLEOTIDE SEQUENCE [LARGE SCALE GENOMIC DNA]</scope>
    <source>
        <strain evidence="3 4">AM37-3BH</strain>
    </source>
</reference>
<organism evidence="3 4">
    <name type="scientific">Lachnospira eligens</name>
    <dbReference type="NCBI Taxonomy" id="39485"/>
    <lineage>
        <taxon>Bacteria</taxon>
        <taxon>Bacillati</taxon>
        <taxon>Bacillota</taxon>
        <taxon>Clostridia</taxon>
        <taxon>Lachnospirales</taxon>
        <taxon>Lachnospiraceae</taxon>
        <taxon>Lachnospira</taxon>
    </lineage>
</organism>
<feature type="transmembrane region" description="Helical" evidence="1">
    <location>
        <begin position="226"/>
        <end position="246"/>
    </location>
</feature>
<evidence type="ECO:0000313" key="4">
    <source>
        <dbReference type="Proteomes" id="UP000285844"/>
    </source>
</evidence>
<dbReference type="InterPro" id="IPR018776">
    <property type="entry name" value="Membrane_prot_PTPS-rel_domain"/>
</dbReference>
<dbReference type="PROSITE" id="PS51257">
    <property type="entry name" value="PROKAR_LIPOPROTEIN"/>
    <property type="match status" value="1"/>
</dbReference>
<feature type="transmembrane region" description="Helical" evidence="1">
    <location>
        <begin position="105"/>
        <end position="124"/>
    </location>
</feature>
<proteinExistence type="predicted"/>
<comment type="caution">
    <text evidence="3">The sequence shown here is derived from an EMBL/GenBank/DDBJ whole genome shotgun (WGS) entry which is preliminary data.</text>
</comment>
<gene>
    <name evidence="3" type="ORF">DW858_00075</name>
</gene>
<dbReference type="Pfam" id="PF10131">
    <property type="entry name" value="PTPS_related"/>
    <property type="match status" value="1"/>
</dbReference>
<protein>
    <recommendedName>
        <fullName evidence="2">Membrane protein 6-pyruvoyl-tetrahydropterin synthase-related domain-containing protein</fullName>
    </recommendedName>
</protein>